<feature type="transmembrane region" description="Helical" evidence="7">
    <location>
        <begin position="21"/>
        <end position="45"/>
    </location>
</feature>
<dbReference type="GO" id="GO:0004252">
    <property type="term" value="F:serine-type endopeptidase activity"/>
    <property type="evidence" value="ECO:0007669"/>
    <property type="project" value="InterPro"/>
</dbReference>
<evidence type="ECO:0000256" key="5">
    <source>
        <dbReference type="ARBA" id="ARBA00023136"/>
    </source>
</evidence>
<organism evidence="9">
    <name type="scientific">Ginkgo biloba</name>
    <name type="common">Ginkgo</name>
    <name type="synonym">Maidenhair tree</name>
    <dbReference type="NCBI Taxonomy" id="3311"/>
    <lineage>
        <taxon>Eukaryota</taxon>
        <taxon>Viridiplantae</taxon>
        <taxon>Streptophyta</taxon>
        <taxon>Embryophyta</taxon>
        <taxon>Tracheophyta</taxon>
        <taxon>Spermatophyta</taxon>
        <taxon>Ginkgoidae</taxon>
        <taxon>Ginkgoales</taxon>
        <taxon>Ginkgoaceae</taxon>
        <taxon>Ginkgo</taxon>
    </lineage>
</organism>
<dbReference type="Pfam" id="PF01694">
    <property type="entry name" value="Rhomboid"/>
    <property type="match status" value="1"/>
</dbReference>
<comment type="subcellular location">
    <subcellularLocation>
        <location evidence="1">Membrane</location>
        <topology evidence="1">Multi-pass membrane protein</topology>
    </subcellularLocation>
</comment>
<dbReference type="GO" id="GO:0016020">
    <property type="term" value="C:membrane"/>
    <property type="evidence" value="ECO:0007669"/>
    <property type="project" value="UniProtKB-SubCell"/>
</dbReference>
<keyword evidence="4 7" id="KW-1133">Transmembrane helix</keyword>
<evidence type="ECO:0000256" key="6">
    <source>
        <dbReference type="SAM" id="MobiDB-lite"/>
    </source>
</evidence>
<comment type="similarity">
    <text evidence="2">Belongs to the peptidase S54 family.</text>
</comment>
<dbReference type="PROSITE" id="PS50030">
    <property type="entry name" value="UBA"/>
    <property type="match status" value="1"/>
</dbReference>
<evidence type="ECO:0000256" key="4">
    <source>
        <dbReference type="ARBA" id="ARBA00022989"/>
    </source>
</evidence>
<dbReference type="Gene3D" id="1.10.8.10">
    <property type="entry name" value="DNA helicase RuvA subunit, C-terminal domain"/>
    <property type="match status" value="1"/>
</dbReference>
<evidence type="ECO:0000256" key="1">
    <source>
        <dbReference type="ARBA" id="ARBA00004141"/>
    </source>
</evidence>
<feature type="transmembrane region" description="Helical" evidence="7">
    <location>
        <begin position="166"/>
        <end position="188"/>
    </location>
</feature>
<dbReference type="Gene3D" id="1.20.1540.10">
    <property type="entry name" value="Rhomboid-like"/>
    <property type="match status" value="1"/>
</dbReference>
<feature type="domain" description="UBA" evidence="8">
    <location>
        <begin position="370"/>
        <end position="410"/>
    </location>
</feature>
<dbReference type="SUPFAM" id="SSF144091">
    <property type="entry name" value="Rhomboid-like"/>
    <property type="match status" value="1"/>
</dbReference>
<evidence type="ECO:0000256" key="7">
    <source>
        <dbReference type="SAM" id="Phobius"/>
    </source>
</evidence>
<proteinExistence type="evidence at transcript level"/>
<evidence type="ECO:0000313" key="9">
    <source>
        <dbReference type="EMBL" id="AIY60753.1"/>
    </source>
</evidence>
<feature type="region of interest" description="Disordered" evidence="6">
    <location>
        <begin position="285"/>
        <end position="314"/>
    </location>
</feature>
<protein>
    <submittedName>
        <fullName evidence="9">Rhomboid protein Ginbi_RBL15</fullName>
    </submittedName>
</protein>
<dbReference type="PANTHER" id="PTHR11009">
    <property type="entry name" value="DER1-LIKE PROTEIN, DERLIN"/>
    <property type="match status" value="1"/>
</dbReference>
<dbReference type="Pfam" id="PF00627">
    <property type="entry name" value="UBA"/>
    <property type="match status" value="1"/>
</dbReference>
<feature type="transmembrane region" description="Helical" evidence="7">
    <location>
        <begin position="194"/>
        <end position="212"/>
    </location>
</feature>
<feature type="transmembrane region" description="Helical" evidence="7">
    <location>
        <begin position="103"/>
        <end position="123"/>
    </location>
</feature>
<feature type="transmembrane region" description="Helical" evidence="7">
    <location>
        <begin position="135"/>
        <end position="154"/>
    </location>
</feature>
<name>A0A0A7E6T9_GINBI</name>
<feature type="transmembrane region" description="Helical" evidence="7">
    <location>
        <begin position="65"/>
        <end position="91"/>
    </location>
</feature>
<evidence type="ECO:0000256" key="3">
    <source>
        <dbReference type="ARBA" id="ARBA00022692"/>
    </source>
</evidence>
<keyword evidence="3 7" id="KW-0812">Transmembrane</keyword>
<dbReference type="InterPro" id="IPR035952">
    <property type="entry name" value="Rhomboid-like_sf"/>
</dbReference>
<sequence>MRPNIVSEASLSTRFGQWWGGVPFVTSGLVIVCGIIYLVCLLFGYDSYDEICFWPTVVISRFQVYRIYTSVLFHGSVLHVMFNMLALVPIGSGLERIMGSIRYLHVTLLLATSNAVLHLLIAYLTAHNPLHSYPYFMKECTIGFSGIIFAMIVMETSLNGNQSRSVFGLFNVPGKWYAWILLVLFQLLMPHVSLIGHLCGILSGFSYTYGLFNHFLLGSSSYSAIESSALLAFCLRRPGFIVSGGSGAAGTGLLPSFSSTNASGAGLGNVWRNLHSWMPWRENSPDESLQDHRFPGRGRALGSSQSQSAPGFHSDSDMQARLLERNNQPEANSEMIPISTRGTVTSHARPAQTDDLQQSGPIFTDQDHVQEHDESIQNLVSMGFERSNAEVALAAANGDLALAVEFLSNQG</sequence>
<keyword evidence="5 7" id="KW-0472">Membrane</keyword>
<evidence type="ECO:0000256" key="2">
    <source>
        <dbReference type="ARBA" id="ARBA00009045"/>
    </source>
</evidence>
<dbReference type="EMBL" id="KM823889">
    <property type="protein sequence ID" value="AIY60753.1"/>
    <property type="molecule type" value="mRNA"/>
</dbReference>
<dbReference type="FunFam" id="1.20.1540.10:FF:000008">
    <property type="entry name" value="RHOMBOID-like protein 13"/>
    <property type="match status" value="1"/>
</dbReference>
<evidence type="ECO:0000259" key="8">
    <source>
        <dbReference type="PROSITE" id="PS50030"/>
    </source>
</evidence>
<accession>A0A0A7E6T9</accession>
<dbReference type="InterPro" id="IPR009060">
    <property type="entry name" value="UBA-like_sf"/>
</dbReference>
<dbReference type="CDD" id="cd14287">
    <property type="entry name" value="UBA_At3g58460_like"/>
    <property type="match status" value="1"/>
</dbReference>
<dbReference type="AlphaFoldDB" id="A0A0A7E6T9"/>
<reference evidence="9" key="1">
    <citation type="journal article" date="2014" name="New Phytol.">
        <title>Differential evolution of members of the rhomboid gene family with conservative and divergent patterns.</title>
        <authorList>
            <person name="Li Q."/>
            <person name="Zhang N."/>
            <person name="Zhang L."/>
            <person name="Ma H."/>
        </authorList>
    </citation>
    <scope>NUCLEOTIDE SEQUENCE</scope>
</reference>
<dbReference type="SMART" id="SM00165">
    <property type="entry name" value="UBA"/>
    <property type="match status" value="1"/>
</dbReference>
<dbReference type="SUPFAM" id="SSF46934">
    <property type="entry name" value="UBA-like"/>
    <property type="match status" value="1"/>
</dbReference>
<dbReference type="InterPro" id="IPR015940">
    <property type="entry name" value="UBA"/>
</dbReference>
<dbReference type="InterPro" id="IPR022764">
    <property type="entry name" value="Peptidase_S54_rhomboid_dom"/>
</dbReference>
<feature type="region of interest" description="Disordered" evidence="6">
    <location>
        <begin position="327"/>
        <end position="361"/>
    </location>
</feature>